<sequence length="196" mass="21679">MITVGLTGNIACGKSTISKTFKQHNIPVIDADIIARQVVEQGTIGLYSITAKFGKEYLCSDGTLDRAKLGKLVFSNKLAMDELNLIMGPLIDEESEYQIAQAHKTNDIVVYDAALIIENGHSTRYNPLIVVSCPIEIQLARLMKRNSLTRDEAMARICSQIPTAEKIKFADYVIDSSSTIENSRTQTEQIISNLKI</sequence>
<keyword evidence="7" id="KW-0173">Coenzyme A biosynthesis</keyword>
<dbReference type="GO" id="GO:0005524">
    <property type="term" value="F:ATP binding"/>
    <property type="evidence" value="ECO:0007669"/>
    <property type="project" value="UniProtKB-KW"/>
</dbReference>
<keyword evidence="6" id="KW-0067">ATP-binding</keyword>
<protein>
    <submittedName>
        <fullName evidence="8">CoaE Dephospho-CoA kinase</fullName>
    </submittedName>
</protein>
<evidence type="ECO:0000313" key="8">
    <source>
        <dbReference type="EMBL" id="CAB4196752.1"/>
    </source>
</evidence>
<proteinExistence type="inferred from homology"/>
<gene>
    <name evidence="8" type="ORF">UFOVP1290_272</name>
</gene>
<dbReference type="NCBIfam" id="TIGR00152">
    <property type="entry name" value="dephospho-CoA kinase"/>
    <property type="match status" value="1"/>
</dbReference>
<keyword evidence="5 8" id="KW-0418">Kinase</keyword>
<evidence type="ECO:0000256" key="6">
    <source>
        <dbReference type="ARBA" id="ARBA00022840"/>
    </source>
</evidence>
<evidence type="ECO:0000256" key="2">
    <source>
        <dbReference type="ARBA" id="ARBA00022490"/>
    </source>
</evidence>
<dbReference type="PROSITE" id="PS51219">
    <property type="entry name" value="DPCK"/>
    <property type="match status" value="1"/>
</dbReference>
<dbReference type="SUPFAM" id="SSF52540">
    <property type="entry name" value="P-loop containing nucleoside triphosphate hydrolases"/>
    <property type="match status" value="1"/>
</dbReference>
<evidence type="ECO:0000256" key="7">
    <source>
        <dbReference type="ARBA" id="ARBA00022993"/>
    </source>
</evidence>
<reference evidence="8" key="1">
    <citation type="submission" date="2020-05" db="EMBL/GenBank/DDBJ databases">
        <authorList>
            <person name="Chiriac C."/>
            <person name="Salcher M."/>
            <person name="Ghai R."/>
            <person name="Kavagutti S V."/>
        </authorList>
    </citation>
    <scope>NUCLEOTIDE SEQUENCE</scope>
</reference>
<comment type="similarity">
    <text evidence="1">Belongs to the CoaE family.</text>
</comment>
<dbReference type="PANTHER" id="PTHR10695">
    <property type="entry name" value="DEPHOSPHO-COA KINASE-RELATED"/>
    <property type="match status" value="1"/>
</dbReference>
<keyword evidence="2" id="KW-0963">Cytoplasm</keyword>
<dbReference type="FunFam" id="3.40.50.300:FF:000991">
    <property type="entry name" value="Dephospho-CoA kinase"/>
    <property type="match status" value="1"/>
</dbReference>
<dbReference type="GO" id="GO:0015937">
    <property type="term" value="P:coenzyme A biosynthetic process"/>
    <property type="evidence" value="ECO:0007669"/>
    <property type="project" value="UniProtKB-KW"/>
</dbReference>
<evidence type="ECO:0000256" key="5">
    <source>
        <dbReference type="ARBA" id="ARBA00022777"/>
    </source>
</evidence>
<dbReference type="InterPro" id="IPR001977">
    <property type="entry name" value="Depp_CoAkinase"/>
</dbReference>
<dbReference type="PANTHER" id="PTHR10695:SF46">
    <property type="entry name" value="BIFUNCTIONAL COENZYME A SYNTHASE-RELATED"/>
    <property type="match status" value="1"/>
</dbReference>
<dbReference type="EMBL" id="LR797252">
    <property type="protein sequence ID" value="CAB4196752.1"/>
    <property type="molecule type" value="Genomic_DNA"/>
</dbReference>
<evidence type="ECO:0000256" key="3">
    <source>
        <dbReference type="ARBA" id="ARBA00022679"/>
    </source>
</evidence>
<evidence type="ECO:0000256" key="4">
    <source>
        <dbReference type="ARBA" id="ARBA00022741"/>
    </source>
</evidence>
<organism evidence="8">
    <name type="scientific">uncultured Caudovirales phage</name>
    <dbReference type="NCBI Taxonomy" id="2100421"/>
    <lineage>
        <taxon>Viruses</taxon>
        <taxon>Duplodnaviria</taxon>
        <taxon>Heunggongvirae</taxon>
        <taxon>Uroviricota</taxon>
        <taxon>Caudoviricetes</taxon>
        <taxon>Peduoviridae</taxon>
        <taxon>Maltschvirus</taxon>
        <taxon>Maltschvirus maltsch</taxon>
    </lineage>
</organism>
<dbReference type="HAMAP" id="MF_00376">
    <property type="entry name" value="Dephospho_CoA_kinase"/>
    <property type="match status" value="1"/>
</dbReference>
<dbReference type="InterPro" id="IPR027417">
    <property type="entry name" value="P-loop_NTPase"/>
</dbReference>
<name>A0A6J5RL01_9CAUD</name>
<dbReference type="Pfam" id="PF01121">
    <property type="entry name" value="CoaE"/>
    <property type="match status" value="1"/>
</dbReference>
<keyword evidence="4" id="KW-0547">Nucleotide-binding</keyword>
<dbReference type="Gene3D" id="3.40.50.300">
    <property type="entry name" value="P-loop containing nucleotide triphosphate hydrolases"/>
    <property type="match status" value="1"/>
</dbReference>
<keyword evidence="3" id="KW-0808">Transferase</keyword>
<accession>A0A6J5RL01</accession>
<dbReference type="GO" id="GO:0004140">
    <property type="term" value="F:dephospho-CoA kinase activity"/>
    <property type="evidence" value="ECO:0007669"/>
    <property type="project" value="InterPro"/>
</dbReference>
<dbReference type="CDD" id="cd02022">
    <property type="entry name" value="DPCK"/>
    <property type="match status" value="1"/>
</dbReference>
<evidence type="ECO:0000256" key="1">
    <source>
        <dbReference type="ARBA" id="ARBA00009018"/>
    </source>
</evidence>